<dbReference type="Proteomes" id="UP000594014">
    <property type="component" value="Chromosome"/>
</dbReference>
<dbReference type="EMBL" id="CP042469">
    <property type="protein sequence ID" value="QOX63652.1"/>
    <property type="molecule type" value="Genomic_DNA"/>
</dbReference>
<organism evidence="1 2">
    <name type="scientific">Anoxybacterium hadale</name>
    <dbReference type="NCBI Taxonomy" id="3408580"/>
    <lineage>
        <taxon>Bacteria</taxon>
        <taxon>Bacillati</taxon>
        <taxon>Bacillota</taxon>
        <taxon>Clostridia</taxon>
        <taxon>Peptostreptococcales</taxon>
        <taxon>Anaerovoracaceae</taxon>
        <taxon>Anoxybacterium</taxon>
    </lineage>
</organism>
<protein>
    <submittedName>
        <fullName evidence="1">Uncharacterized protein</fullName>
    </submittedName>
</protein>
<proteinExistence type="predicted"/>
<reference evidence="1" key="1">
    <citation type="submission" date="2019-08" db="EMBL/GenBank/DDBJ databases">
        <title>Genome sequence of Clostridiales bacterium MT110.</title>
        <authorList>
            <person name="Cao J."/>
        </authorList>
    </citation>
    <scope>NUCLEOTIDE SEQUENCE</scope>
    <source>
        <strain evidence="1">MT110</strain>
    </source>
</reference>
<gene>
    <name evidence="1" type="ORF">FRZ06_09965</name>
</gene>
<name>A0ACD1AB14_9FIRM</name>
<evidence type="ECO:0000313" key="1">
    <source>
        <dbReference type="EMBL" id="QOX63652.1"/>
    </source>
</evidence>
<accession>A0ACD1AB14</accession>
<keyword evidence="2" id="KW-1185">Reference proteome</keyword>
<evidence type="ECO:0000313" key="2">
    <source>
        <dbReference type="Proteomes" id="UP000594014"/>
    </source>
</evidence>
<sequence>MEKKGTKWGWTIFWLIVFWPVGLFLVFKKLASDKSVLMSGKTGGISAAGWILAVIGVSGFLSAIFNPEADPSGAALGLIMIAGGAVILKKASNTKRTAIRYKKYIDLVVNQNVRSLDDIASSAGVSYDIAVKDLQNMIDLGYLRDASIHQDTREIILYQYVPVLYAQESTNAQASAQEVAVKCPGCGANNVVFVGKVSECEYCGTPINA</sequence>